<organism evidence="1 2">
    <name type="scientific">Aspergillus sclerotioniger CBS 115572</name>
    <dbReference type="NCBI Taxonomy" id="1450535"/>
    <lineage>
        <taxon>Eukaryota</taxon>
        <taxon>Fungi</taxon>
        <taxon>Dikarya</taxon>
        <taxon>Ascomycota</taxon>
        <taxon>Pezizomycotina</taxon>
        <taxon>Eurotiomycetes</taxon>
        <taxon>Eurotiomycetidae</taxon>
        <taxon>Eurotiales</taxon>
        <taxon>Aspergillaceae</taxon>
        <taxon>Aspergillus</taxon>
        <taxon>Aspergillus subgen. Circumdati</taxon>
    </lineage>
</organism>
<name>A0A317V072_9EURO</name>
<dbReference type="Proteomes" id="UP000246702">
    <property type="component" value="Unassembled WGS sequence"/>
</dbReference>
<proteinExistence type="predicted"/>
<evidence type="ECO:0000313" key="1">
    <source>
        <dbReference type="EMBL" id="PWY67653.1"/>
    </source>
</evidence>
<keyword evidence="2" id="KW-1185">Reference proteome</keyword>
<gene>
    <name evidence="1" type="ORF">BO94DRAFT_478745</name>
</gene>
<accession>A0A317V072</accession>
<dbReference type="GeneID" id="37110852"/>
<dbReference type="EMBL" id="MSFK01000047">
    <property type="protein sequence ID" value="PWY67653.1"/>
    <property type="molecule type" value="Genomic_DNA"/>
</dbReference>
<dbReference type="OrthoDB" id="4505337at2759"/>
<comment type="caution">
    <text evidence="1">The sequence shown here is derived from an EMBL/GenBank/DDBJ whole genome shotgun (WGS) entry which is preliminary data.</text>
</comment>
<reference evidence="1 2" key="1">
    <citation type="submission" date="2016-12" db="EMBL/GenBank/DDBJ databases">
        <title>The genomes of Aspergillus section Nigri reveals drivers in fungal speciation.</title>
        <authorList>
            <consortium name="DOE Joint Genome Institute"/>
            <person name="Vesth T.C."/>
            <person name="Nybo J."/>
            <person name="Theobald S."/>
            <person name="Brandl J."/>
            <person name="Frisvad J.C."/>
            <person name="Nielsen K.F."/>
            <person name="Lyhne E.K."/>
            <person name="Kogle M.E."/>
            <person name="Kuo A."/>
            <person name="Riley R."/>
            <person name="Clum A."/>
            <person name="Nolan M."/>
            <person name="Lipzen A."/>
            <person name="Salamov A."/>
            <person name="Henrissat B."/>
            <person name="Wiebenga A."/>
            <person name="De Vries R.P."/>
            <person name="Grigoriev I.V."/>
            <person name="Mortensen U.H."/>
            <person name="Andersen M.R."/>
            <person name="Baker S.E."/>
        </authorList>
    </citation>
    <scope>NUCLEOTIDE SEQUENCE [LARGE SCALE GENOMIC DNA]</scope>
    <source>
        <strain evidence="1 2">CBS 115572</strain>
    </source>
</reference>
<evidence type="ECO:0000313" key="2">
    <source>
        <dbReference type="Proteomes" id="UP000246702"/>
    </source>
</evidence>
<protein>
    <submittedName>
        <fullName evidence="1">Uncharacterized protein</fullName>
    </submittedName>
</protein>
<dbReference type="AlphaFoldDB" id="A0A317V072"/>
<sequence length="253" mass="28660">MLCVDGRSIMDALRSTLAGCSDLQQLEILTDVLLVSPSVDERLAEVISASWDYLCDQHLWSLKYESLQHFRQIISYSKTVKPIISRFKKSDRKKMSCLEIVNQNWGRAPSEVIPPDLAPITWSKHLLCLLATLSKRQSSDQAVPLLQQSIRERPRRSRQQKGLIASDVQRAIDKVLPSETRDARLKPSASGEIEPCVVNQLLHWAQAVSWSNICATHLQTLARLRFGPSTVTWSRSKSIEKIEDLLSSSRKDE</sequence>
<dbReference type="RefSeq" id="XP_025462002.1">
    <property type="nucleotide sequence ID" value="XM_025608709.1"/>
</dbReference>